<dbReference type="GO" id="GO:0008408">
    <property type="term" value="F:3'-5' exonuclease activity"/>
    <property type="evidence" value="ECO:0007669"/>
    <property type="project" value="TreeGrafter"/>
</dbReference>
<dbReference type="Pfam" id="PF18136">
    <property type="entry name" value="DNApol_Exo"/>
    <property type="match status" value="1"/>
</dbReference>
<reference evidence="17 19" key="2">
    <citation type="journal article" date="2013" name="Nature">
        <title>Insights into bilaterian evolution from three spiralian genomes.</title>
        <authorList>
            <person name="Simakov O."/>
            <person name="Marletaz F."/>
            <person name="Cho S.J."/>
            <person name="Edsinger-Gonzales E."/>
            <person name="Havlak P."/>
            <person name="Hellsten U."/>
            <person name="Kuo D.H."/>
            <person name="Larsson T."/>
            <person name="Lv J."/>
            <person name="Arendt D."/>
            <person name="Savage R."/>
            <person name="Osoegawa K."/>
            <person name="de Jong P."/>
            <person name="Grimwood J."/>
            <person name="Chapman J.A."/>
            <person name="Shapiro H."/>
            <person name="Aerts A."/>
            <person name="Otillar R.P."/>
            <person name="Terry A.Y."/>
            <person name="Boore J.L."/>
            <person name="Grigoriev I.V."/>
            <person name="Lindberg D.R."/>
            <person name="Seaver E.C."/>
            <person name="Weisblat D.A."/>
            <person name="Putnam N.H."/>
            <person name="Rokhsar D.S."/>
        </authorList>
    </citation>
    <scope>NUCLEOTIDE SEQUENCE</scope>
    <source>
        <strain evidence="17 19">I ESC-2004</strain>
    </source>
</reference>
<evidence type="ECO:0000313" key="17">
    <source>
        <dbReference type="EMBL" id="ELT96390.1"/>
    </source>
</evidence>
<dbReference type="EC" id="2.7.7.7" evidence="4"/>
<keyword evidence="12" id="KW-0496">Mitochondrion</keyword>
<evidence type="ECO:0000256" key="10">
    <source>
        <dbReference type="ARBA" id="ARBA00022932"/>
    </source>
</evidence>
<evidence type="ECO:0000256" key="8">
    <source>
        <dbReference type="ARBA" id="ARBA00022705"/>
    </source>
</evidence>
<dbReference type="AlphaFoldDB" id="R7TZN6"/>
<sequence length="1112" mass="125806">MQRRASLFAWASTRPLRLSCPLAQHTSYSAQTHLNAANIQMLSKPLHDQIFNSASGVKTSAETVKRIQEHLKAFGLSDKDTAILPDINFSLPELSGANIDEHFRTLALNQTEKIRDQAESIVRMKKVPPRPKKWVYREGWTKYDAKKRLQSRVAHPDDDALIFDIELMVTEGNCPTMATAVSPHAWYSWCSPRLVDEQFHEQQMRSSEGWQKGHEPENLRPSDLIPLGSNSEKLIVGHNVGFDRAFVAEQYDINVSLSRERIAADFSLRIAVAVSSIRCLCTSRSPASRPYSAFSISLTKAEVAGRRSSSMKNSSAISNVKDWIDDTSLNSLNAVYRFYFPHRDPLDKSSRDTFVKGRMQEVRENFQELMGYCASDVAATTDVFKALWPQFLERFPHPVTLAGMLEMGSTFLPVNADWFKYINSAETKYAELQKEQQKMLMTAAEDALNFAVDQNYRNDVWLWDLDWSVKKVRTKVADFRPLTNRQGEEAKAPYLPDAPQWYRDLCPREIEVARGHQAGPSKISTLMRVTPKLLRLVWDGFPVHYSDKHGWGYLVPKAPHERELEMSLWEQEEEGEEKKSSKKLTAKDFPLEKRERKESLVAEGQRGRYSHSVNSRVRYFSLQTSSPREFKRKEEVFDDVVPGASFYKLPHKDGKGKRVGNPLAKAFLAKLEDGCLRCLYGPQAEAILHHSNICSYWKMNKERIKGQMVVDVTPEHSHSLEGAHAFQGVILPKVVTAGTVTRRAVEATWLTASNAYADRIGSELKAMIRSPPGFHFVGADVDSQELWIASVLGDAYFAGVHGSTALGWMMLQGNKKDATDMHSMTASLVGISRDQAKVFNYGRIYGAGVKFAKQLLMQFNHRLTEEEAAAKARLMYARTKGRKERSLGQRSLCLGHACRCRFRRADSDDSDYKEALWSGGSESHMFNQLESIAQSDVPRTPVLGCTISKALEPRNVDSDFMASRINWVVQSSAVDYLHLMLVCMRWLLDRYAIDARFSISIHDEVRYLVRSEDKYRAALALQITNLLTRSMFAHQLKFNDLPLSVAFFSAVDLDVCLRKEVGMDCVTPSNPEGLRVGYGIEHGQALNIQEILEKTAASLDKDQQSSLSPSHQ</sequence>
<evidence type="ECO:0000313" key="19">
    <source>
        <dbReference type="Proteomes" id="UP000014760"/>
    </source>
</evidence>
<evidence type="ECO:0000256" key="3">
    <source>
        <dbReference type="ARBA" id="ARBA00007705"/>
    </source>
</evidence>
<dbReference type="InterPro" id="IPR001098">
    <property type="entry name" value="DNA-dir_DNA_pol_A_palm_dom"/>
</dbReference>
<keyword evidence="10" id="KW-0239">DNA-directed DNA polymerase</keyword>
<dbReference type="FunFam" id="3.30.420.390:FF:000004">
    <property type="entry name" value="DNA polymerase subunit gamma-1, mitochondrial"/>
    <property type="match status" value="1"/>
</dbReference>
<accession>R7TZN6</accession>
<dbReference type="PRINTS" id="PR00867">
    <property type="entry name" value="DNAPOLG"/>
</dbReference>
<evidence type="ECO:0000256" key="5">
    <source>
        <dbReference type="ARBA" id="ARBA00015350"/>
    </source>
</evidence>
<evidence type="ECO:0000256" key="2">
    <source>
        <dbReference type="ARBA" id="ARBA00004436"/>
    </source>
</evidence>
<proteinExistence type="inferred from homology"/>
<dbReference type="InterPro" id="IPR012337">
    <property type="entry name" value="RNaseH-like_sf"/>
</dbReference>
<evidence type="ECO:0000256" key="13">
    <source>
        <dbReference type="ARBA" id="ARBA00023271"/>
    </source>
</evidence>
<keyword evidence="13" id="KW-1135">Mitochondrion nucleoid</keyword>
<dbReference type="InterPro" id="IPR041336">
    <property type="entry name" value="DNApol_Exo"/>
</dbReference>
<dbReference type="GO" id="GO:0003677">
    <property type="term" value="F:DNA binding"/>
    <property type="evidence" value="ECO:0007669"/>
    <property type="project" value="UniProtKB-KW"/>
</dbReference>
<evidence type="ECO:0000256" key="7">
    <source>
        <dbReference type="ARBA" id="ARBA00022695"/>
    </source>
</evidence>
<comment type="similarity">
    <text evidence="3">Belongs to the DNA polymerase type-A family.</text>
</comment>
<dbReference type="FunCoup" id="R7TZN6">
    <property type="interactions" value="320"/>
</dbReference>
<dbReference type="PROSITE" id="PS00447">
    <property type="entry name" value="DNA_POLYMERASE_A"/>
    <property type="match status" value="1"/>
</dbReference>
<reference evidence="19" key="1">
    <citation type="submission" date="2012-12" db="EMBL/GenBank/DDBJ databases">
        <authorList>
            <person name="Hellsten U."/>
            <person name="Grimwood J."/>
            <person name="Chapman J.A."/>
            <person name="Shapiro H."/>
            <person name="Aerts A."/>
            <person name="Otillar R.P."/>
            <person name="Terry A.Y."/>
            <person name="Boore J.L."/>
            <person name="Simakov O."/>
            <person name="Marletaz F."/>
            <person name="Cho S.-J."/>
            <person name="Edsinger-Gonzales E."/>
            <person name="Havlak P."/>
            <person name="Kuo D.-H."/>
            <person name="Larsson T."/>
            <person name="Lv J."/>
            <person name="Arendt D."/>
            <person name="Savage R."/>
            <person name="Osoegawa K."/>
            <person name="de Jong P."/>
            <person name="Lindberg D.R."/>
            <person name="Seaver E.C."/>
            <person name="Weisblat D.A."/>
            <person name="Putnam N.H."/>
            <person name="Grigoriev I.V."/>
            <person name="Rokhsar D.S."/>
        </authorList>
    </citation>
    <scope>NUCLEOTIDE SEQUENCE</scope>
    <source>
        <strain evidence="19">I ESC-2004</strain>
    </source>
</reference>
<dbReference type="GO" id="GO:0003887">
    <property type="term" value="F:DNA-directed DNA polymerase activity"/>
    <property type="evidence" value="ECO:0007669"/>
    <property type="project" value="UniProtKB-KW"/>
</dbReference>
<evidence type="ECO:0000256" key="15">
    <source>
        <dbReference type="SAM" id="MobiDB-lite"/>
    </source>
</evidence>
<name>R7TZN6_CAPTE</name>
<organism evidence="17">
    <name type="scientific">Capitella teleta</name>
    <name type="common">Polychaete worm</name>
    <dbReference type="NCBI Taxonomy" id="283909"/>
    <lineage>
        <taxon>Eukaryota</taxon>
        <taxon>Metazoa</taxon>
        <taxon>Spiralia</taxon>
        <taxon>Lophotrochozoa</taxon>
        <taxon>Annelida</taxon>
        <taxon>Polychaeta</taxon>
        <taxon>Sedentaria</taxon>
        <taxon>Scolecida</taxon>
        <taxon>Capitellidae</taxon>
        <taxon>Capitella</taxon>
    </lineage>
</organism>
<dbReference type="OrthoDB" id="5588663at2759"/>
<protein>
    <recommendedName>
        <fullName evidence="5">DNA polymerase subunit gamma-1</fullName>
        <ecNumber evidence="4">2.7.7.7</ecNumber>
    </recommendedName>
    <alternativeName>
        <fullName evidence="14">Mitochondrial DNA polymerase catalytic subunit</fullName>
    </alternativeName>
</protein>
<dbReference type="EMBL" id="KB308834">
    <property type="protein sequence ID" value="ELT96390.1"/>
    <property type="molecule type" value="Genomic_DNA"/>
</dbReference>
<comment type="cofactor">
    <cofactor evidence="1">
        <name>Mg(2+)</name>
        <dbReference type="ChEBI" id="CHEBI:18420"/>
    </cofactor>
</comment>
<comment type="subcellular location">
    <subcellularLocation>
        <location evidence="2">Mitochondrion matrix</location>
        <location evidence="2">Mitochondrion nucleoid</location>
    </subcellularLocation>
</comment>
<evidence type="ECO:0000256" key="4">
    <source>
        <dbReference type="ARBA" id="ARBA00012417"/>
    </source>
</evidence>
<dbReference type="EMBL" id="AMQN01011333">
    <property type="status" value="NOT_ANNOTATED_CDS"/>
    <property type="molecule type" value="Genomic_DNA"/>
</dbReference>
<evidence type="ECO:0000256" key="9">
    <source>
        <dbReference type="ARBA" id="ARBA00022842"/>
    </source>
</evidence>
<keyword evidence="8" id="KW-0235">DNA replication</keyword>
<dbReference type="HOGENOM" id="CLU_001524_2_2_1"/>
<dbReference type="SUPFAM" id="SSF56672">
    <property type="entry name" value="DNA/RNA polymerases"/>
    <property type="match status" value="1"/>
</dbReference>
<evidence type="ECO:0000259" key="16">
    <source>
        <dbReference type="SMART" id="SM00482"/>
    </source>
</evidence>
<dbReference type="EnsemblMetazoa" id="CapteT18002">
    <property type="protein sequence ID" value="CapteP18002"/>
    <property type="gene ID" value="CapteG18002"/>
</dbReference>
<dbReference type="FunFam" id="1.10.150.20:FF:000024">
    <property type="entry name" value="DNA polymerase gamma, catalytic subunit"/>
    <property type="match status" value="1"/>
</dbReference>
<dbReference type="PANTHER" id="PTHR10267:SF0">
    <property type="entry name" value="DNA POLYMERASE SUBUNIT GAMMA-1"/>
    <property type="match status" value="1"/>
</dbReference>
<dbReference type="Gene3D" id="3.30.420.390">
    <property type="match status" value="1"/>
</dbReference>
<dbReference type="Pfam" id="PF00476">
    <property type="entry name" value="DNA_pol_A"/>
    <property type="match status" value="1"/>
</dbReference>
<evidence type="ECO:0000256" key="14">
    <source>
        <dbReference type="ARBA" id="ARBA00031966"/>
    </source>
</evidence>
<dbReference type="Gene3D" id="1.10.150.20">
    <property type="entry name" value="5' to 3' exonuclease, C-terminal subdomain"/>
    <property type="match status" value="1"/>
</dbReference>
<dbReference type="STRING" id="283909.R7TZN6"/>
<keyword evidence="9" id="KW-0460">Magnesium</keyword>
<feature type="region of interest" description="Disordered" evidence="15">
    <location>
        <begin position="568"/>
        <end position="588"/>
    </location>
</feature>
<evidence type="ECO:0000313" key="18">
    <source>
        <dbReference type="EnsemblMetazoa" id="CapteP18002"/>
    </source>
</evidence>
<dbReference type="GO" id="GO:0005760">
    <property type="term" value="C:gamma DNA polymerase complex"/>
    <property type="evidence" value="ECO:0007669"/>
    <property type="project" value="InterPro"/>
</dbReference>
<gene>
    <name evidence="17" type="ORF">CAPTEDRAFT_18002</name>
</gene>
<evidence type="ECO:0000256" key="12">
    <source>
        <dbReference type="ARBA" id="ARBA00023128"/>
    </source>
</evidence>
<keyword evidence="11" id="KW-0238">DNA-binding</keyword>
<dbReference type="GO" id="GO:0006264">
    <property type="term" value="P:mitochondrial DNA replication"/>
    <property type="evidence" value="ECO:0007669"/>
    <property type="project" value="TreeGrafter"/>
</dbReference>
<evidence type="ECO:0000256" key="6">
    <source>
        <dbReference type="ARBA" id="ARBA00022679"/>
    </source>
</evidence>
<dbReference type="InterPro" id="IPR002297">
    <property type="entry name" value="DNA-dir_DNA_pol_A_mt"/>
</dbReference>
<keyword evidence="7" id="KW-0548">Nucleotidyltransferase</keyword>
<feature type="domain" description="DNA-directed DNA polymerase family A palm" evidence="16">
    <location>
        <begin position="761"/>
        <end position="1013"/>
    </location>
</feature>
<dbReference type="OMA" id="AMHITNL"/>
<keyword evidence="6" id="KW-0808">Transferase</keyword>
<dbReference type="InterPro" id="IPR019760">
    <property type="entry name" value="DNA-dir_DNA_pol_A_CS"/>
</dbReference>
<dbReference type="Proteomes" id="UP000014760">
    <property type="component" value="Unassembled WGS sequence"/>
</dbReference>
<keyword evidence="19" id="KW-1185">Reference proteome</keyword>
<dbReference type="SUPFAM" id="SSF53098">
    <property type="entry name" value="Ribonuclease H-like"/>
    <property type="match status" value="1"/>
</dbReference>
<dbReference type="PANTHER" id="PTHR10267">
    <property type="entry name" value="DNA POLYMERASE SUBUNIT GAMMA-1"/>
    <property type="match status" value="1"/>
</dbReference>
<dbReference type="InterPro" id="IPR043502">
    <property type="entry name" value="DNA/RNA_pol_sf"/>
</dbReference>
<dbReference type="GO" id="GO:0042645">
    <property type="term" value="C:mitochondrial nucleoid"/>
    <property type="evidence" value="ECO:0007669"/>
    <property type="project" value="UniProtKB-SubCell"/>
</dbReference>
<evidence type="ECO:0000256" key="11">
    <source>
        <dbReference type="ARBA" id="ARBA00023125"/>
    </source>
</evidence>
<dbReference type="SMART" id="SM00482">
    <property type="entry name" value="POLAc"/>
    <property type="match status" value="1"/>
</dbReference>
<evidence type="ECO:0000256" key="1">
    <source>
        <dbReference type="ARBA" id="ARBA00001946"/>
    </source>
</evidence>
<reference evidence="18" key="3">
    <citation type="submission" date="2015-06" db="UniProtKB">
        <authorList>
            <consortium name="EnsemblMetazoa"/>
        </authorList>
    </citation>
    <scope>IDENTIFICATION</scope>
</reference>